<dbReference type="Proteomes" id="UP000030765">
    <property type="component" value="Unassembled WGS sequence"/>
</dbReference>
<organism evidence="1">
    <name type="scientific">Anopheles sinensis</name>
    <name type="common">Mosquito</name>
    <dbReference type="NCBI Taxonomy" id="74873"/>
    <lineage>
        <taxon>Eukaryota</taxon>
        <taxon>Metazoa</taxon>
        <taxon>Ecdysozoa</taxon>
        <taxon>Arthropoda</taxon>
        <taxon>Hexapoda</taxon>
        <taxon>Insecta</taxon>
        <taxon>Pterygota</taxon>
        <taxon>Neoptera</taxon>
        <taxon>Endopterygota</taxon>
        <taxon>Diptera</taxon>
        <taxon>Nematocera</taxon>
        <taxon>Culicoidea</taxon>
        <taxon>Culicidae</taxon>
        <taxon>Anophelinae</taxon>
        <taxon>Anopheles</taxon>
    </lineage>
</organism>
<reference evidence="2" key="2">
    <citation type="submission" date="2020-05" db="UniProtKB">
        <authorList>
            <consortium name="EnsemblMetazoa"/>
        </authorList>
    </citation>
    <scope>IDENTIFICATION</scope>
</reference>
<accession>A0A084W7L9</accession>
<evidence type="ECO:0000313" key="3">
    <source>
        <dbReference type="Proteomes" id="UP000030765"/>
    </source>
</evidence>
<dbReference type="EMBL" id="KE525315">
    <property type="protein sequence ID" value="KFB46213.1"/>
    <property type="molecule type" value="Genomic_DNA"/>
</dbReference>
<name>A0A084W7L9_ANOSI</name>
<dbReference type="AlphaFoldDB" id="A0A084W7L9"/>
<sequence>MLVMFLNVISRSSIVVCGAINLFVNRSEERERIIPDCHLETGIDFKFVPARGYPGRQIS</sequence>
<proteinExistence type="predicted"/>
<evidence type="ECO:0000313" key="2">
    <source>
        <dbReference type="EnsemblMetazoa" id="ASIC014218-PA"/>
    </source>
</evidence>
<dbReference type="VEuPathDB" id="VectorBase:ASIC014218"/>
<keyword evidence="3" id="KW-1185">Reference proteome</keyword>
<evidence type="ECO:0000313" key="1">
    <source>
        <dbReference type="EMBL" id="KFB46213.1"/>
    </source>
</evidence>
<dbReference type="EMBL" id="ATLV01021266">
    <property type="status" value="NOT_ANNOTATED_CDS"/>
    <property type="molecule type" value="Genomic_DNA"/>
</dbReference>
<gene>
    <name evidence="1" type="ORF">ZHAS_00014218</name>
</gene>
<reference evidence="1 3" key="1">
    <citation type="journal article" date="2014" name="BMC Genomics">
        <title>Genome sequence of Anopheles sinensis provides insight into genetics basis of mosquito competence for malaria parasites.</title>
        <authorList>
            <person name="Zhou D."/>
            <person name="Zhang D."/>
            <person name="Ding G."/>
            <person name="Shi L."/>
            <person name="Hou Q."/>
            <person name="Ye Y."/>
            <person name="Xu Y."/>
            <person name="Zhou H."/>
            <person name="Xiong C."/>
            <person name="Li S."/>
            <person name="Yu J."/>
            <person name="Hong S."/>
            <person name="Yu X."/>
            <person name="Zou P."/>
            <person name="Chen C."/>
            <person name="Chang X."/>
            <person name="Wang W."/>
            <person name="Lv Y."/>
            <person name="Sun Y."/>
            <person name="Ma L."/>
            <person name="Shen B."/>
            <person name="Zhu C."/>
        </authorList>
    </citation>
    <scope>NUCLEOTIDE SEQUENCE [LARGE SCALE GENOMIC DNA]</scope>
</reference>
<protein>
    <submittedName>
        <fullName evidence="1 2">Uncharacterized protein</fullName>
    </submittedName>
</protein>
<dbReference type="EnsemblMetazoa" id="ASIC014218-RA">
    <property type="protein sequence ID" value="ASIC014218-PA"/>
    <property type="gene ID" value="ASIC014218"/>
</dbReference>